<evidence type="ECO:0000259" key="1">
    <source>
        <dbReference type="PROSITE" id="PS51186"/>
    </source>
</evidence>
<dbReference type="EMBL" id="BSOP01000021">
    <property type="protein sequence ID" value="GLR51998.1"/>
    <property type="molecule type" value="Genomic_DNA"/>
</dbReference>
<dbReference type="PANTHER" id="PTHR43792">
    <property type="entry name" value="GNAT FAMILY, PUTATIVE (AFU_ORTHOLOGUE AFUA_3G00765)-RELATED-RELATED"/>
    <property type="match status" value="1"/>
</dbReference>
<evidence type="ECO:0000313" key="2">
    <source>
        <dbReference type="EMBL" id="GLR51998.1"/>
    </source>
</evidence>
<organism evidence="2 3">
    <name type="scientific">Shinella yambaruensis</name>
    <dbReference type="NCBI Taxonomy" id="415996"/>
    <lineage>
        <taxon>Bacteria</taxon>
        <taxon>Pseudomonadati</taxon>
        <taxon>Pseudomonadota</taxon>
        <taxon>Alphaproteobacteria</taxon>
        <taxon>Hyphomicrobiales</taxon>
        <taxon>Rhizobiaceae</taxon>
        <taxon>Shinella</taxon>
    </lineage>
</organism>
<dbReference type="InterPro" id="IPR016181">
    <property type="entry name" value="Acyl_CoA_acyltransferase"/>
</dbReference>
<dbReference type="Pfam" id="PF13302">
    <property type="entry name" value="Acetyltransf_3"/>
    <property type="match status" value="1"/>
</dbReference>
<evidence type="ECO:0000313" key="3">
    <source>
        <dbReference type="Proteomes" id="UP001156702"/>
    </source>
</evidence>
<feature type="domain" description="N-acetyltransferase" evidence="1">
    <location>
        <begin position="12"/>
        <end position="173"/>
    </location>
</feature>
<accession>A0ABQ5ZH60</accession>
<dbReference type="PANTHER" id="PTHR43792:SF1">
    <property type="entry name" value="N-ACETYLTRANSFERASE DOMAIN-CONTAINING PROTEIN"/>
    <property type="match status" value="1"/>
</dbReference>
<dbReference type="InterPro" id="IPR000182">
    <property type="entry name" value="GNAT_dom"/>
</dbReference>
<proteinExistence type="predicted"/>
<dbReference type="Proteomes" id="UP001156702">
    <property type="component" value="Unassembled WGS sequence"/>
</dbReference>
<protein>
    <submittedName>
        <fullName evidence="2">N-acetyltransferase</fullName>
    </submittedName>
</protein>
<name>A0ABQ5ZH60_9HYPH</name>
<sequence>MPDIPVLETDRLVLRGFRPDDLDAMTAMWTMPEVVRYIGGVPLSREQSWIRLLRHIGMWSVMNFGFWAVTDKASGQLIGEAGFHEMRREMTPSIEDTLEAGWGLLPGFHGRGYASEALDAMLPWAEANHGGLPVTCIIDPANTASIRLAERHGFREFARSIYQGSDIVVLRKA</sequence>
<reference evidence="3" key="1">
    <citation type="journal article" date="2019" name="Int. J. Syst. Evol. Microbiol.">
        <title>The Global Catalogue of Microorganisms (GCM) 10K type strain sequencing project: providing services to taxonomists for standard genome sequencing and annotation.</title>
        <authorList>
            <consortium name="The Broad Institute Genomics Platform"/>
            <consortium name="The Broad Institute Genome Sequencing Center for Infectious Disease"/>
            <person name="Wu L."/>
            <person name="Ma J."/>
        </authorList>
    </citation>
    <scope>NUCLEOTIDE SEQUENCE [LARGE SCALE GENOMIC DNA]</scope>
    <source>
        <strain evidence="3">NBRC 102122</strain>
    </source>
</reference>
<comment type="caution">
    <text evidence="2">The sequence shown here is derived from an EMBL/GenBank/DDBJ whole genome shotgun (WGS) entry which is preliminary data.</text>
</comment>
<keyword evidence="3" id="KW-1185">Reference proteome</keyword>
<gene>
    <name evidence="2" type="ORF">GCM10007923_32090</name>
</gene>
<dbReference type="Gene3D" id="3.40.630.30">
    <property type="match status" value="1"/>
</dbReference>
<dbReference type="SUPFAM" id="SSF55729">
    <property type="entry name" value="Acyl-CoA N-acyltransferases (Nat)"/>
    <property type="match status" value="1"/>
</dbReference>
<dbReference type="RefSeq" id="WP_244765518.1">
    <property type="nucleotide sequence ID" value="NZ_BSOP01000021.1"/>
</dbReference>
<dbReference type="InterPro" id="IPR051531">
    <property type="entry name" value="N-acetyltransferase"/>
</dbReference>
<dbReference type="PROSITE" id="PS51186">
    <property type="entry name" value="GNAT"/>
    <property type="match status" value="1"/>
</dbReference>